<gene>
    <name evidence="3" type="ORF">JM946_14820</name>
</gene>
<keyword evidence="1" id="KW-1133">Transmembrane helix</keyword>
<dbReference type="InterPro" id="IPR012312">
    <property type="entry name" value="Hemerythrin-like"/>
</dbReference>
<evidence type="ECO:0000313" key="4">
    <source>
        <dbReference type="Proteomes" id="UP000661077"/>
    </source>
</evidence>
<dbReference type="EMBL" id="JAEVLS010000003">
    <property type="protein sequence ID" value="MBM0106003.1"/>
    <property type="molecule type" value="Genomic_DNA"/>
</dbReference>
<keyword evidence="1" id="KW-0472">Membrane</keyword>
<proteinExistence type="predicted"/>
<dbReference type="PANTHER" id="PTHR35585">
    <property type="entry name" value="HHE DOMAIN PROTEIN (AFU_ORTHOLOGUE AFUA_4G00730)"/>
    <property type="match status" value="1"/>
</dbReference>
<name>A0ABS1WYF6_9GAMM</name>
<reference evidence="3 4" key="1">
    <citation type="journal article" date="2021" name="Int. J. Syst. Evol. Microbiol.">
        <title>Steroidobacter gossypii sp. nov., isolated from soil of cotton cropping field.</title>
        <authorList>
            <person name="Huang R."/>
            <person name="Yang S."/>
            <person name="Zhen C."/>
            <person name="Liu W."/>
        </authorList>
    </citation>
    <scope>NUCLEOTIDE SEQUENCE [LARGE SCALE GENOMIC DNA]</scope>
    <source>
        <strain evidence="3 4">S1-65</strain>
    </source>
</reference>
<accession>A0ABS1WYF6</accession>
<dbReference type="RefSeq" id="WP_203168074.1">
    <property type="nucleotide sequence ID" value="NZ_JAEVLS010000003.1"/>
</dbReference>
<dbReference type="Gene3D" id="1.20.120.520">
    <property type="entry name" value="nmb1532 protein domain like"/>
    <property type="match status" value="1"/>
</dbReference>
<feature type="domain" description="Hemerythrin-like" evidence="2">
    <location>
        <begin position="15"/>
        <end position="134"/>
    </location>
</feature>
<evidence type="ECO:0000259" key="2">
    <source>
        <dbReference type="Pfam" id="PF01814"/>
    </source>
</evidence>
<sequence length="212" mass="23732">MNTAVANRMTPSVTTMIRIDHSHALALFHRYKADTPPNRKRALIRNACLAIQVHAQLEEEIFYPALRNVMSGDPVLDKSEPEHQEMRRLIDELLSLTAGDNRLLDASCDEKFFALMRLVIHHVADEETQLLPAAERLLRDRLAELGMEMTRRRVELMKPYAGEFAANTVRSFPVGAAAGATLLTAGVIALGAIAFARQKNGRGASRWTRPHR</sequence>
<dbReference type="Proteomes" id="UP000661077">
    <property type="component" value="Unassembled WGS sequence"/>
</dbReference>
<evidence type="ECO:0000313" key="3">
    <source>
        <dbReference type="EMBL" id="MBM0106003.1"/>
    </source>
</evidence>
<feature type="transmembrane region" description="Helical" evidence="1">
    <location>
        <begin position="174"/>
        <end position="196"/>
    </location>
</feature>
<dbReference type="CDD" id="cd12108">
    <property type="entry name" value="Hr-like"/>
    <property type="match status" value="1"/>
</dbReference>
<protein>
    <submittedName>
        <fullName evidence="3">Hemerythrin domain-containing protein</fullName>
    </submittedName>
</protein>
<keyword evidence="1" id="KW-0812">Transmembrane</keyword>
<comment type="caution">
    <text evidence="3">The sequence shown here is derived from an EMBL/GenBank/DDBJ whole genome shotgun (WGS) entry which is preliminary data.</text>
</comment>
<organism evidence="3 4">
    <name type="scientific">Steroidobacter gossypii</name>
    <dbReference type="NCBI Taxonomy" id="2805490"/>
    <lineage>
        <taxon>Bacteria</taxon>
        <taxon>Pseudomonadati</taxon>
        <taxon>Pseudomonadota</taxon>
        <taxon>Gammaproteobacteria</taxon>
        <taxon>Steroidobacterales</taxon>
        <taxon>Steroidobacteraceae</taxon>
        <taxon>Steroidobacter</taxon>
    </lineage>
</organism>
<dbReference type="Pfam" id="PF01814">
    <property type="entry name" value="Hemerythrin"/>
    <property type="match status" value="1"/>
</dbReference>
<evidence type="ECO:0000256" key="1">
    <source>
        <dbReference type="SAM" id="Phobius"/>
    </source>
</evidence>
<keyword evidence="4" id="KW-1185">Reference proteome</keyword>
<dbReference type="PANTHER" id="PTHR35585:SF1">
    <property type="entry name" value="HHE DOMAIN PROTEIN (AFU_ORTHOLOGUE AFUA_4G00730)"/>
    <property type="match status" value="1"/>
</dbReference>